<dbReference type="PATRIC" id="fig|1391653.3.peg.2873"/>
<keyword evidence="7 9" id="KW-0120">Carbon dioxide fixation</keyword>
<feature type="compositionally biased region" description="Basic and acidic residues" evidence="11">
    <location>
        <begin position="26"/>
        <end position="36"/>
    </location>
</feature>
<dbReference type="GO" id="GO:0008964">
    <property type="term" value="F:phosphoenolpyruvate carboxylase activity"/>
    <property type="evidence" value="ECO:0007669"/>
    <property type="project" value="UniProtKB-UniRule"/>
</dbReference>
<dbReference type="PANTHER" id="PTHR30523:SF6">
    <property type="entry name" value="PHOSPHOENOLPYRUVATE CARBOXYLASE"/>
    <property type="match status" value="1"/>
</dbReference>
<dbReference type="Gene3D" id="1.20.1440.90">
    <property type="entry name" value="Phosphoenolpyruvate/pyruvate domain"/>
    <property type="match status" value="1"/>
</dbReference>
<dbReference type="EC" id="4.1.1.31" evidence="3 9"/>
<dbReference type="GO" id="GO:0006107">
    <property type="term" value="P:oxaloacetate metabolic process"/>
    <property type="evidence" value="ECO:0007669"/>
    <property type="project" value="UniProtKB-UniRule"/>
</dbReference>
<dbReference type="InterPro" id="IPR021135">
    <property type="entry name" value="PEP_COase"/>
</dbReference>
<evidence type="ECO:0000256" key="10">
    <source>
        <dbReference type="PROSITE-ProRule" id="PRU10111"/>
    </source>
</evidence>
<feature type="compositionally biased region" description="Basic residues" evidence="11">
    <location>
        <begin position="169"/>
        <end position="179"/>
    </location>
</feature>
<comment type="similarity">
    <text evidence="2 9">Belongs to the PEPCase type 1 family.</text>
</comment>
<keyword evidence="13" id="KW-1185">Reference proteome</keyword>
<gene>
    <name evidence="9" type="primary">ppc</name>
    <name evidence="12" type="ORF">AKJ08_2762</name>
</gene>
<name>A0A0K1PFT0_9BACT</name>
<feature type="compositionally biased region" description="Basic and acidic residues" evidence="11">
    <location>
        <begin position="187"/>
        <end position="207"/>
    </location>
</feature>
<feature type="active site" evidence="9">
    <location>
        <position position="692"/>
    </location>
</feature>
<feature type="region of interest" description="Disordered" evidence="11">
    <location>
        <begin position="20"/>
        <end position="59"/>
    </location>
</feature>
<evidence type="ECO:0000256" key="3">
    <source>
        <dbReference type="ARBA" id="ARBA00012305"/>
    </source>
</evidence>
<dbReference type="InterPro" id="IPR018129">
    <property type="entry name" value="PEP_COase_Lys_AS"/>
</dbReference>
<accession>A0A0K1PFT0</accession>
<feature type="region of interest" description="Disordered" evidence="11">
    <location>
        <begin position="80"/>
        <end position="228"/>
    </location>
</feature>
<protein>
    <recommendedName>
        <fullName evidence="4 9">Phosphoenolpyruvate carboxylase</fullName>
        <shortName evidence="9">PEPC</shortName>
        <shortName evidence="9">PEPCase</shortName>
        <ecNumber evidence="3 9">4.1.1.31</ecNumber>
    </recommendedName>
</protein>
<dbReference type="GO" id="GO:0015977">
    <property type="term" value="P:carbon fixation"/>
    <property type="evidence" value="ECO:0007669"/>
    <property type="project" value="UniProtKB-UniRule"/>
</dbReference>
<comment type="cofactor">
    <cofactor evidence="9">
        <name>Mg(2+)</name>
        <dbReference type="ChEBI" id="CHEBI:18420"/>
    </cofactor>
</comment>
<feature type="active site" evidence="9 10">
    <location>
        <position position="262"/>
    </location>
</feature>
<dbReference type="STRING" id="1391653.AKJ08_2762"/>
<keyword evidence="12" id="KW-0670">Pyruvate</keyword>
<evidence type="ECO:0000256" key="9">
    <source>
        <dbReference type="HAMAP-Rule" id="MF_00595"/>
    </source>
</evidence>
<dbReference type="GO" id="GO:0000287">
    <property type="term" value="F:magnesium ion binding"/>
    <property type="evidence" value="ECO:0007669"/>
    <property type="project" value="UniProtKB-UniRule"/>
</dbReference>
<evidence type="ECO:0000256" key="5">
    <source>
        <dbReference type="ARBA" id="ARBA00022842"/>
    </source>
</evidence>
<dbReference type="GO" id="GO:0006099">
    <property type="term" value="P:tricarboxylic acid cycle"/>
    <property type="evidence" value="ECO:0007669"/>
    <property type="project" value="InterPro"/>
</dbReference>
<feature type="compositionally biased region" description="Basic and acidic residues" evidence="11">
    <location>
        <begin position="116"/>
        <end position="129"/>
    </location>
</feature>
<evidence type="ECO:0000256" key="2">
    <source>
        <dbReference type="ARBA" id="ARBA00008346"/>
    </source>
</evidence>
<dbReference type="EMBL" id="CP012332">
    <property type="protein sequence ID" value="AKU92375.1"/>
    <property type="molecule type" value="Genomic_DNA"/>
</dbReference>
<dbReference type="Pfam" id="PF00311">
    <property type="entry name" value="PEPcase"/>
    <property type="match status" value="2"/>
</dbReference>
<organism evidence="12 13">
    <name type="scientific">Vulgatibacter incomptus</name>
    <dbReference type="NCBI Taxonomy" id="1391653"/>
    <lineage>
        <taxon>Bacteria</taxon>
        <taxon>Pseudomonadati</taxon>
        <taxon>Myxococcota</taxon>
        <taxon>Myxococcia</taxon>
        <taxon>Myxococcales</taxon>
        <taxon>Cystobacterineae</taxon>
        <taxon>Vulgatibacteraceae</taxon>
        <taxon>Vulgatibacter</taxon>
    </lineage>
</organism>
<evidence type="ECO:0000256" key="8">
    <source>
        <dbReference type="ARBA" id="ARBA00048995"/>
    </source>
</evidence>
<evidence type="ECO:0000256" key="4">
    <source>
        <dbReference type="ARBA" id="ARBA00022419"/>
    </source>
</evidence>
<dbReference type="HAMAP" id="MF_00595">
    <property type="entry name" value="PEPcase_type1"/>
    <property type="match status" value="1"/>
</dbReference>
<dbReference type="GO" id="GO:0005829">
    <property type="term" value="C:cytosol"/>
    <property type="evidence" value="ECO:0007669"/>
    <property type="project" value="TreeGrafter"/>
</dbReference>
<dbReference type="PANTHER" id="PTHR30523">
    <property type="entry name" value="PHOSPHOENOLPYRUVATE CARBOXYLASE"/>
    <property type="match status" value="1"/>
</dbReference>
<dbReference type="InterPro" id="IPR022805">
    <property type="entry name" value="PEP_COase_bac/pln-type"/>
</dbReference>
<evidence type="ECO:0000256" key="7">
    <source>
        <dbReference type="ARBA" id="ARBA00023300"/>
    </source>
</evidence>
<evidence type="ECO:0000256" key="11">
    <source>
        <dbReference type="SAM" id="MobiDB-lite"/>
    </source>
</evidence>
<evidence type="ECO:0000313" key="12">
    <source>
        <dbReference type="EMBL" id="AKU92375.1"/>
    </source>
</evidence>
<dbReference type="PRINTS" id="PR00150">
    <property type="entry name" value="PEPCARBXLASE"/>
</dbReference>
<sequence>MNRADQLADHRPALAVAIEAGAGGIDGERGARHVDTEPFEDGPARRSPGPGGGGDGGLDLFINDGLHGLLDARAAPLLQTRTAEKGRKGAFSSRRAPSEAQDAGGQVGSVSGHATQAEDRSPPEERRADLGPAPGRGAGGAGGAADAGSRGEGTGPRDRPPAGPEGRSSRRGPPARRAPRGAPDHPGAGHDPRLRDLFRAREPRRTAPPDPEGESACGGRRRSPQRGSLSAVLLQARRGGVTAADARAAIASLQVTLTLTAHPTQASRHTVLEKLDRIADELEDRDRCALLPDEEAASWERIREEVTALWQTDEVRRERPTVGDEVKNVLWYAEGVLWKLLPALPEALAHAFERAYGEPLGMEPSPLRLHSWVGGDMDGNPMVTPDVVEDAIAVHQGRALRLLLEGVRRLGSSLSQSTRYVDPPEALLASIASDAAAMPGVAERLRPRTEGEPWRRKLRFMEARLEASLARVEARRSSGERTQASHSIVLGASGIAPAPIAPAGDGAFAHAYRRSEELEADLEVIASSLAACQGANAGERRVKRLLAQARAVGFHLLELELRALSSDVKDAAAWLRGTGGRTDAAERFLSALWKVAAAQESAGERSCRTLILSMTHGAKDLLEALYCAKESGLWDPTRECARLDIVPLFETLDALDAAPGILRELFANPVYRHHVACRGQQEVMIGYSDSGKEVGLLAAAAALYRAQGALPAVAAEAQIPLRVFHGRGESVARGGGPAQQAILALPPGSVGGRYKATEQGEALDHKYARPQLAMRTLELIVGGALLHTLGAQERPSPDDERRYVEAFEELAAEGRRCYRALVYDEPRFVEFFHAATPIEEIARLPIGSRPSKRSAGGLEALRAIPWVFSWTQNRSILPGWYGVGSALEAFGRRPGGLELLREMYAGWPYFRTVVGNVEMVLAKSDLAIAERYAALATAEARAAVWPKIDAEHRRTRRWVKRITESERILDGNPPLQRSIALRNPYVDPMSFLQVELLRRKREGMEGCQRPLLLTIDGIAAGLRNTG</sequence>
<evidence type="ECO:0000256" key="6">
    <source>
        <dbReference type="ARBA" id="ARBA00023239"/>
    </source>
</evidence>
<reference evidence="12 13" key="1">
    <citation type="submission" date="2015-08" db="EMBL/GenBank/DDBJ databases">
        <authorList>
            <person name="Babu N.S."/>
            <person name="Beckwith C.J."/>
            <person name="Beseler K.G."/>
            <person name="Brison A."/>
            <person name="Carone J.V."/>
            <person name="Caskin T.P."/>
            <person name="Diamond M."/>
            <person name="Durham M.E."/>
            <person name="Foxe J.M."/>
            <person name="Go M."/>
            <person name="Henderson B.A."/>
            <person name="Jones I.B."/>
            <person name="McGettigan J.A."/>
            <person name="Micheletti S.J."/>
            <person name="Nasrallah M.E."/>
            <person name="Ortiz D."/>
            <person name="Piller C.R."/>
            <person name="Privatt S.R."/>
            <person name="Schneider S.L."/>
            <person name="Sharp S."/>
            <person name="Smith T.C."/>
            <person name="Stanton J.D."/>
            <person name="Ullery H.E."/>
            <person name="Wilson R.J."/>
            <person name="Serrano M.G."/>
            <person name="Buck G."/>
            <person name="Lee V."/>
            <person name="Wang Y."/>
            <person name="Carvalho R."/>
            <person name="Voegtly L."/>
            <person name="Shi R."/>
            <person name="Duckworth R."/>
            <person name="Johnson A."/>
            <person name="Loviza R."/>
            <person name="Walstead R."/>
            <person name="Shah Z."/>
            <person name="Kiflezghi M."/>
            <person name="Wade K."/>
            <person name="Ball S.L."/>
            <person name="Bradley K.W."/>
            <person name="Asai D.J."/>
            <person name="Bowman C.A."/>
            <person name="Russell D.A."/>
            <person name="Pope W.H."/>
            <person name="Jacobs-Sera D."/>
            <person name="Hendrix R.W."/>
            <person name="Hatfull G.F."/>
        </authorList>
    </citation>
    <scope>NUCLEOTIDE SEQUENCE [LARGE SCALE GENOMIC DNA]</scope>
    <source>
        <strain evidence="12 13">DSM 27710</strain>
    </source>
</reference>
<dbReference type="InterPro" id="IPR015813">
    <property type="entry name" value="Pyrv/PenolPyrv_kinase-like_dom"/>
</dbReference>
<dbReference type="KEGG" id="vin:AKJ08_2762"/>
<dbReference type="AlphaFoldDB" id="A0A0K1PFT0"/>
<evidence type="ECO:0000256" key="1">
    <source>
        <dbReference type="ARBA" id="ARBA00003670"/>
    </source>
</evidence>
<comment type="subunit">
    <text evidence="9">Homotetramer.</text>
</comment>
<dbReference type="SUPFAM" id="SSF51621">
    <property type="entry name" value="Phosphoenolpyruvate/pyruvate domain"/>
    <property type="match status" value="1"/>
</dbReference>
<dbReference type="PROSITE" id="PS00781">
    <property type="entry name" value="PEPCASE_1"/>
    <property type="match status" value="1"/>
</dbReference>
<feature type="compositionally biased region" description="Gly residues" evidence="11">
    <location>
        <begin position="134"/>
        <end position="154"/>
    </location>
</feature>
<proteinExistence type="inferred from homology"/>
<keyword evidence="6 9" id="KW-0456">Lyase</keyword>
<keyword evidence="5 9" id="KW-0460">Magnesium</keyword>
<comment type="catalytic activity">
    <reaction evidence="8 9">
        <text>oxaloacetate + phosphate = phosphoenolpyruvate + hydrogencarbonate</text>
        <dbReference type="Rhea" id="RHEA:28370"/>
        <dbReference type="ChEBI" id="CHEBI:16452"/>
        <dbReference type="ChEBI" id="CHEBI:17544"/>
        <dbReference type="ChEBI" id="CHEBI:43474"/>
        <dbReference type="ChEBI" id="CHEBI:58702"/>
        <dbReference type="EC" id="4.1.1.31"/>
    </reaction>
</comment>
<evidence type="ECO:0000313" key="13">
    <source>
        <dbReference type="Proteomes" id="UP000055590"/>
    </source>
</evidence>
<comment type="function">
    <text evidence="1 9">Forms oxaloacetate, a four-carbon dicarboxylic acid source for the tricarboxylic acid cycle.</text>
</comment>
<dbReference type="Proteomes" id="UP000055590">
    <property type="component" value="Chromosome"/>
</dbReference>